<feature type="region of interest" description="Disordered" evidence="1">
    <location>
        <begin position="1"/>
        <end position="28"/>
    </location>
</feature>
<reference evidence="2" key="2">
    <citation type="submission" date="2021-09" db="EMBL/GenBank/DDBJ databases">
        <authorList>
            <person name="Jia N."/>
            <person name="Wang J."/>
            <person name="Shi W."/>
            <person name="Du L."/>
            <person name="Sun Y."/>
            <person name="Zhan W."/>
            <person name="Jiang J."/>
            <person name="Wang Q."/>
            <person name="Zhang B."/>
            <person name="Ji P."/>
            <person name="Sakyi L.B."/>
            <person name="Cui X."/>
            <person name="Yuan T."/>
            <person name="Jiang B."/>
            <person name="Yang W."/>
            <person name="Lam T.T.-Y."/>
            <person name="Chang Q."/>
            <person name="Ding S."/>
            <person name="Wang X."/>
            <person name="Zhu J."/>
            <person name="Ruan X."/>
            <person name="Zhao L."/>
            <person name="Wei J."/>
            <person name="Que T."/>
            <person name="Du C."/>
            <person name="Cheng J."/>
            <person name="Dai P."/>
            <person name="Han X."/>
            <person name="Huang E."/>
            <person name="Gao Y."/>
            <person name="Liu J."/>
            <person name="Shao H."/>
            <person name="Ye R."/>
            <person name="Li L."/>
            <person name="Wei W."/>
            <person name="Wang X."/>
            <person name="Wang C."/>
            <person name="Huo Q."/>
            <person name="Li W."/>
            <person name="Guo W."/>
            <person name="Chen H."/>
            <person name="Chen S."/>
            <person name="Zhou L."/>
            <person name="Zhou L."/>
            <person name="Ni X."/>
            <person name="Tian J."/>
            <person name="Zhou Y."/>
            <person name="Sheng Y."/>
            <person name="Liu T."/>
            <person name="Pan Y."/>
            <person name="Xia L."/>
            <person name="Li J."/>
            <person name="Zhao F."/>
            <person name="Cao W."/>
        </authorList>
    </citation>
    <scope>NUCLEOTIDE SEQUENCE</scope>
    <source>
        <strain evidence="2">Rmic-2018</strain>
        <tissue evidence="2">Larvae</tissue>
    </source>
</reference>
<sequence length="464" mass="51368">MRAGFSKLGPRLARKNRNVSTQHDYRHSSHSVQVLRSCRTLDPRLHREHKFSGHDSFSSRGPISDFGSNDGGGEYMASWMSLYTQSEWFLANRSKQRSSASVRSSKSASDTTPREEFMDLGGIILMAGEAPLCLTTATFAPTMCSVGAALGAALETSAELARLRNDENDQHYEEFKAMDTSAADISADSARKRRHAGLLDDDRRRFSDRHRASDSVLPAVNSDCDPPNSCAGWTVVASRRENKRQKTGSPSQRDTLTAGEPSKSLSASNAKLKEERRREQKAQYVAKVNANMAKSARMPTFAKKDEHRVDVRPRGGLEVSAIKMTTLRTAIITAANIKIEEAEDDSFAPNAAQNIIVLSTPSEARSFRNGSIRNITVEERTYETFAYKSTPDNTSRGVISGVGREEPEEQITWFLVNKHNPTVMAAHRLGNSESVVILFEGNKVPHYVKYGSFVSKCTLYRPAP</sequence>
<feature type="region of interest" description="Disordered" evidence="1">
    <location>
        <begin position="237"/>
        <end position="282"/>
    </location>
</feature>
<reference evidence="2" key="1">
    <citation type="journal article" date="2020" name="Cell">
        <title>Large-Scale Comparative Analyses of Tick Genomes Elucidate Their Genetic Diversity and Vector Capacities.</title>
        <authorList>
            <consortium name="Tick Genome and Microbiome Consortium (TIGMIC)"/>
            <person name="Jia N."/>
            <person name="Wang J."/>
            <person name="Shi W."/>
            <person name="Du L."/>
            <person name="Sun Y."/>
            <person name="Zhan W."/>
            <person name="Jiang J.F."/>
            <person name="Wang Q."/>
            <person name="Zhang B."/>
            <person name="Ji P."/>
            <person name="Bell-Sakyi L."/>
            <person name="Cui X.M."/>
            <person name="Yuan T.T."/>
            <person name="Jiang B.G."/>
            <person name="Yang W.F."/>
            <person name="Lam T.T."/>
            <person name="Chang Q.C."/>
            <person name="Ding S.J."/>
            <person name="Wang X.J."/>
            <person name="Zhu J.G."/>
            <person name="Ruan X.D."/>
            <person name="Zhao L."/>
            <person name="Wei J.T."/>
            <person name="Ye R.Z."/>
            <person name="Que T.C."/>
            <person name="Du C.H."/>
            <person name="Zhou Y.H."/>
            <person name="Cheng J.X."/>
            <person name="Dai P.F."/>
            <person name="Guo W.B."/>
            <person name="Han X.H."/>
            <person name="Huang E.J."/>
            <person name="Li L.F."/>
            <person name="Wei W."/>
            <person name="Gao Y.C."/>
            <person name="Liu J.Z."/>
            <person name="Shao H.Z."/>
            <person name="Wang X."/>
            <person name="Wang C.C."/>
            <person name="Yang T.C."/>
            <person name="Huo Q.B."/>
            <person name="Li W."/>
            <person name="Chen H.Y."/>
            <person name="Chen S.E."/>
            <person name="Zhou L.G."/>
            <person name="Ni X.B."/>
            <person name="Tian J.H."/>
            <person name="Sheng Y."/>
            <person name="Liu T."/>
            <person name="Pan Y.S."/>
            <person name="Xia L.Y."/>
            <person name="Li J."/>
            <person name="Zhao F."/>
            <person name="Cao W.C."/>
        </authorList>
    </citation>
    <scope>NUCLEOTIDE SEQUENCE</scope>
    <source>
        <strain evidence="2">Rmic-2018</strain>
    </source>
</reference>
<dbReference type="AlphaFoldDB" id="A0A9J6CVA0"/>
<protein>
    <submittedName>
        <fullName evidence="2">Uncharacterized protein</fullName>
    </submittedName>
</protein>
<evidence type="ECO:0000313" key="3">
    <source>
        <dbReference type="Proteomes" id="UP000821866"/>
    </source>
</evidence>
<comment type="caution">
    <text evidence="2">The sequence shown here is derived from an EMBL/GenBank/DDBJ whole genome shotgun (WGS) entry which is preliminary data.</text>
</comment>
<dbReference type="Proteomes" id="UP000821866">
    <property type="component" value="Unassembled WGS sequence"/>
</dbReference>
<accession>A0A9J6CVA0</accession>
<evidence type="ECO:0000256" key="1">
    <source>
        <dbReference type="SAM" id="MobiDB-lite"/>
    </source>
</evidence>
<dbReference type="EMBL" id="JABSTU010006155">
    <property type="protein sequence ID" value="KAH7934606.1"/>
    <property type="molecule type" value="Genomic_DNA"/>
</dbReference>
<feature type="compositionally biased region" description="Basic and acidic residues" evidence="1">
    <location>
        <begin position="271"/>
        <end position="281"/>
    </location>
</feature>
<gene>
    <name evidence="2" type="ORF">HPB51_029028</name>
</gene>
<proteinExistence type="predicted"/>
<keyword evidence="3" id="KW-1185">Reference proteome</keyword>
<evidence type="ECO:0000313" key="2">
    <source>
        <dbReference type="EMBL" id="KAH7934606.1"/>
    </source>
</evidence>
<name>A0A9J6CVA0_RHIMP</name>
<organism evidence="2 3">
    <name type="scientific">Rhipicephalus microplus</name>
    <name type="common">Cattle tick</name>
    <name type="synonym">Boophilus microplus</name>
    <dbReference type="NCBI Taxonomy" id="6941"/>
    <lineage>
        <taxon>Eukaryota</taxon>
        <taxon>Metazoa</taxon>
        <taxon>Ecdysozoa</taxon>
        <taxon>Arthropoda</taxon>
        <taxon>Chelicerata</taxon>
        <taxon>Arachnida</taxon>
        <taxon>Acari</taxon>
        <taxon>Parasitiformes</taxon>
        <taxon>Ixodida</taxon>
        <taxon>Ixodoidea</taxon>
        <taxon>Ixodidae</taxon>
        <taxon>Rhipicephalinae</taxon>
        <taxon>Rhipicephalus</taxon>
        <taxon>Boophilus</taxon>
    </lineage>
</organism>